<dbReference type="PANTHER" id="PTHR43157:SF31">
    <property type="entry name" value="PHOSPHATIDYLINOSITOL-GLYCAN BIOSYNTHESIS CLASS F PROTEIN"/>
    <property type="match status" value="1"/>
</dbReference>
<proteinExistence type="predicted"/>
<evidence type="ECO:0000313" key="3">
    <source>
        <dbReference type="EMBL" id="KAG6459250.1"/>
    </source>
</evidence>
<comment type="caution">
    <text evidence="3">The sequence shown here is derived from an EMBL/GenBank/DDBJ whole genome shotgun (WGS) entry which is preliminary data.</text>
</comment>
<feature type="transmembrane region" description="Helical" evidence="2">
    <location>
        <begin position="262"/>
        <end position="279"/>
    </location>
</feature>
<dbReference type="EMBL" id="JH668615">
    <property type="protein sequence ID" value="KAG6459250.1"/>
    <property type="molecule type" value="Genomic_DNA"/>
</dbReference>
<keyword evidence="2" id="KW-1133">Transmembrane helix</keyword>
<protein>
    <submittedName>
        <fullName evidence="3">Uncharacterized protein</fullName>
    </submittedName>
</protein>
<dbReference type="InterPro" id="IPR002347">
    <property type="entry name" value="SDR_fam"/>
</dbReference>
<feature type="transmembrane region" description="Helical" evidence="2">
    <location>
        <begin position="6"/>
        <end position="25"/>
    </location>
</feature>
<evidence type="ECO:0000256" key="2">
    <source>
        <dbReference type="SAM" id="Phobius"/>
    </source>
</evidence>
<evidence type="ECO:0000313" key="4">
    <source>
        <dbReference type="Proteomes" id="UP000791440"/>
    </source>
</evidence>
<reference evidence="3" key="2">
    <citation type="submission" date="2020-12" db="EMBL/GenBank/DDBJ databases">
        <authorList>
            <person name="Kanost M."/>
        </authorList>
    </citation>
    <scope>NUCLEOTIDE SEQUENCE</scope>
</reference>
<reference evidence="3" key="1">
    <citation type="journal article" date="2016" name="Insect Biochem. Mol. Biol.">
        <title>Multifaceted biological insights from a draft genome sequence of the tobacco hornworm moth, Manduca sexta.</title>
        <authorList>
            <person name="Kanost M.R."/>
            <person name="Arrese E.L."/>
            <person name="Cao X."/>
            <person name="Chen Y.R."/>
            <person name="Chellapilla S."/>
            <person name="Goldsmith M.R."/>
            <person name="Grosse-Wilde E."/>
            <person name="Heckel D.G."/>
            <person name="Herndon N."/>
            <person name="Jiang H."/>
            <person name="Papanicolaou A."/>
            <person name="Qu J."/>
            <person name="Soulages J.L."/>
            <person name="Vogel H."/>
            <person name="Walters J."/>
            <person name="Waterhouse R.M."/>
            <person name="Ahn S.J."/>
            <person name="Almeida F.C."/>
            <person name="An C."/>
            <person name="Aqrawi P."/>
            <person name="Bretschneider A."/>
            <person name="Bryant W.B."/>
            <person name="Bucks S."/>
            <person name="Chao H."/>
            <person name="Chevignon G."/>
            <person name="Christen J.M."/>
            <person name="Clarke D.F."/>
            <person name="Dittmer N.T."/>
            <person name="Ferguson L.C.F."/>
            <person name="Garavelou S."/>
            <person name="Gordon K.H.J."/>
            <person name="Gunaratna R.T."/>
            <person name="Han Y."/>
            <person name="Hauser F."/>
            <person name="He Y."/>
            <person name="Heidel-Fischer H."/>
            <person name="Hirsh A."/>
            <person name="Hu Y."/>
            <person name="Jiang H."/>
            <person name="Kalra D."/>
            <person name="Klinner C."/>
            <person name="Konig C."/>
            <person name="Kovar C."/>
            <person name="Kroll A.R."/>
            <person name="Kuwar S.S."/>
            <person name="Lee S.L."/>
            <person name="Lehman R."/>
            <person name="Li K."/>
            <person name="Li Z."/>
            <person name="Liang H."/>
            <person name="Lovelace S."/>
            <person name="Lu Z."/>
            <person name="Mansfield J.H."/>
            <person name="McCulloch K.J."/>
            <person name="Mathew T."/>
            <person name="Morton B."/>
            <person name="Muzny D.M."/>
            <person name="Neunemann D."/>
            <person name="Ongeri F."/>
            <person name="Pauchet Y."/>
            <person name="Pu L.L."/>
            <person name="Pyrousis I."/>
            <person name="Rao X.J."/>
            <person name="Redding A."/>
            <person name="Roesel C."/>
            <person name="Sanchez-Gracia A."/>
            <person name="Schaack S."/>
            <person name="Shukla A."/>
            <person name="Tetreau G."/>
            <person name="Wang Y."/>
            <person name="Xiong G.H."/>
            <person name="Traut W."/>
            <person name="Walsh T.K."/>
            <person name="Worley K.C."/>
            <person name="Wu D."/>
            <person name="Wu W."/>
            <person name="Wu Y.Q."/>
            <person name="Zhang X."/>
            <person name="Zou Z."/>
            <person name="Zucker H."/>
            <person name="Briscoe A.D."/>
            <person name="Burmester T."/>
            <person name="Clem R.J."/>
            <person name="Feyereisen R."/>
            <person name="Grimmelikhuijzen C.J.P."/>
            <person name="Hamodrakas S.J."/>
            <person name="Hansson B.S."/>
            <person name="Huguet E."/>
            <person name="Jermiin L.S."/>
            <person name="Lan Q."/>
            <person name="Lehman H.K."/>
            <person name="Lorenzen M."/>
            <person name="Merzendorfer H."/>
            <person name="Michalopoulos I."/>
            <person name="Morton D.B."/>
            <person name="Muthukrishnan S."/>
            <person name="Oakeshott J.G."/>
            <person name="Palmer W."/>
            <person name="Park Y."/>
            <person name="Passarelli A.L."/>
            <person name="Rozas J."/>
            <person name="Schwartz L.M."/>
            <person name="Smith W."/>
            <person name="Southgate A."/>
            <person name="Vilcinskas A."/>
            <person name="Vogt R."/>
            <person name="Wang P."/>
            <person name="Werren J."/>
            <person name="Yu X.Q."/>
            <person name="Zhou J.J."/>
            <person name="Brown S.J."/>
            <person name="Scherer S.E."/>
            <person name="Richards S."/>
            <person name="Blissard G.W."/>
        </authorList>
    </citation>
    <scope>NUCLEOTIDE SEQUENCE</scope>
</reference>
<accession>A0A921ZKI6</accession>
<evidence type="ECO:0000256" key="1">
    <source>
        <dbReference type="ARBA" id="ARBA00023002"/>
    </source>
</evidence>
<dbReference type="PANTHER" id="PTHR43157">
    <property type="entry name" value="PHOSPHATIDYLINOSITOL-GLYCAN BIOSYNTHESIS CLASS F PROTEIN-RELATED"/>
    <property type="match status" value="1"/>
</dbReference>
<keyword evidence="4" id="KW-1185">Reference proteome</keyword>
<dbReference type="AlphaFoldDB" id="A0A921ZKI6"/>
<dbReference type="GO" id="GO:0016491">
    <property type="term" value="F:oxidoreductase activity"/>
    <property type="evidence" value="ECO:0007669"/>
    <property type="project" value="UniProtKB-KW"/>
</dbReference>
<name>A0A921ZKI6_MANSE</name>
<gene>
    <name evidence="3" type="ORF">O3G_MSEX011286</name>
</gene>
<keyword evidence="2" id="KW-0472">Membrane</keyword>
<sequence>MTILVSSNAVYAAVPISVLVAIGLIRKWRSRNWAKCTSNTCLRGKTFLITGANSGIGLETAKALVRRKARVIFACRDIVKAKEAIADIRKEQPNGGELIPMQLDLASFESIENFVELVKAGFHKIDVLINNAGVVVPLEQDQKTKEGFEIHFGVNHLGHFYLTNLLTEHLKRATPSRIVIVSSTLHEKGKINFDDLNLRAQIEEAKSGKKAGRHNPGYSNSKLMNVYFARALASKLRGSGIDVNTCCPGFCYTNLFRHSIRWYHYILMAPIFLMFMRSAKQVSGV</sequence>
<dbReference type="Pfam" id="PF00106">
    <property type="entry name" value="adh_short"/>
    <property type="match status" value="2"/>
</dbReference>
<keyword evidence="2" id="KW-0812">Transmembrane</keyword>
<keyword evidence="1" id="KW-0560">Oxidoreductase</keyword>
<dbReference type="Proteomes" id="UP000791440">
    <property type="component" value="Unassembled WGS sequence"/>
</dbReference>
<organism evidence="3 4">
    <name type="scientific">Manduca sexta</name>
    <name type="common">Tobacco hawkmoth</name>
    <name type="synonym">Tobacco hornworm</name>
    <dbReference type="NCBI Taxonomy" id="7130"/>
    <lineage>
        <taxon>Eukaryota</taxon>
        <taxon>Metazoa</taxon>
        <taxon>Ecdysozoa</taxon>
        <taxon>Arthropoda</taxon>
        <taxon>Hexapoda</taxon>
        <taxon>Insecta</taxon>
        <taxon>Pterygota</taxon>
        <taxon>Neoptera</taxon>
        <taxon>Endopterygota</taxon>
        <taxon>Lepidoptera</taxon>
        <taxon>Glossata</taxon>
        <taxon>Ditrysia</taxon>
        <taxon>Bombycoidea</taxon>
        <taxon>Sphingidae</taxon>
        <taxon>Sphinginae</taxon>
        <taxon>Sphingini</taxon>
        <taxon>Manduca</taxon>
    </lineage>
</organism>